<evidence type="ECO:0000256" key="2">
    <source>
        <dbReference type="ARBA" id="ARBA00001946"/>
    </source>
</evidence>
<dbReference type="AlphaFoldDB" id="A0A7X5F503"/>
<dbReference type="Proteomes" id="UP000586722">
    <property type="component" value="Unassembled WGS sequence"/>
</dbReference>
<dbReference type="PRINTS" id="PR00413">
    <property type="entry name" value="HADHALOGNASE"/>
</dbReference>
<keyword evidence="12" id="KW-1185">Reference proteome</keyword>
<keyword evidence="9 10" id="KW-0119">Carbohydrate metabolism</keyword>
<dbReference type="PANTHER" id="PTHR43434:SF1">
    <property type="entry name" value="PHOSPHOGLYCOLATE PHOSPHATASE"/>
    <property type="match status" value="1"/>
</dbReference>
<dbReference type="NCBIfam" id="TIGR01449">
    <property type="entry name" value="PGP_bact"/>
    <property type="match status" value="1"/>
</dbReference>
<evidence type="ECO:0000313" key="12">
    <source>
        <dbReference type="Proteomes" id="UP000586722"/>
    </source>
</evidence>
<keyword evidence="8 10" id="KW-0460">Magnesium</keyword>
<dbReference type="PANTHER" id="PTHR43434">
    <property type="entry name" value="PHOSPHOGLYCOLATE PHOSPHATASE"/>
    <property type="match status" value="1"/>
</dbReference>
<dbReference type="GO" id="GO:0046872">
    <property type="term" value="F:metal ion binding"/>
    <property type="evidence" value="ECO:0007669"/>
    <property type="project" value="UniProtKB-KW"/>
</dbReference>
<dbReference type="InterPro" id="IPR006439">
    <property type="entry name" value="HAD-SF_hydro_IA"/>
</dbReference>
<dbReference type="SUPFAM" id="SSF56784">
    <property type="entry name" value="HAD-like"/>
    <property type="match status" value="1"/>
</dbReference>
<dbReference type="Gene3D" id="3.40.50.1000">
    <property type="entry name" value="HAD superfamily/HAD-like"/>
    <property type="match status" value="1"/>
</dbReference>
<dbReference type="SFLD" id="SFLDS00003">
    <property type="entry name" value="Haloacid_Dehalogenase"/>
    <property type="match status" value="1"/>
</dbReference>
<comment type="function">
    <text evidence="10">Specifically catalyzes the dephosphorylation of 2-phosphoglycolate. Is involved in the dissimilation of the intracellular 2-phosphoglycolate formed during the DNA repair of 3'-phosphoglycolate ends, a major class of DNA lesions induced by oxidative stress.</text>
</comment>
<evidence type="ECO:0000256" key="8">
    <source>
        <dbReference type="ARBA" id="ARBA00022842"/>
    </source>
</evidence>
<dbReference type="Pfam" id="PF00702">
    <property type="entry name" value="Hydrolase"/>
    <property type="match status" value="1"/>
</dbReference>
<feature type="active site" description="Nucleophile" evidence="10">
    <location>
        <position position="7"/>
    </location>
</feature>
<dbReference type="InterPro" id="IPR023198">
    <property type="entry name" value="PGP-like_dom2"/>
</dbReference>
<protein>
    <recommendedName>
        <fullName evidence="5 10">Phosphoglycolate phosphatase</fullName>
        <shortName evidence="10">PGP</shortName>
        <shortName evidence="10">PGPase</shortName>
        <ecNumber evidence="5 10">3.1.3.18</ecNumber>
    </recommendedName>
</protein>
<organism evidence="11 12">
    <name type="scientific">Pannonibacter tanglangensis</name>
    <dbReference type="NCBI Taxonomy" id="2750084"/>
    <lineage>
        <taxon>Bacteria</taxon>
        <taxon>Pseudomonadati</taxon>
        <taxon>Pseudomonadota</taxon>
        <taxon>Alphaproteobacteria</taxon>
        <taxon>Hyphomicrobiales</taxon>
        <taxon>Stappiaceae</taxon>
        <taxon>Pannonibacter</taxon>
    </lineage>
</organism>
<feature type="binding site" evidence="10">
    <location>
        <position position="171"/>
    </location>
    <ligand>
        <name>Mg(2+)</name>
        <dbReference type="ChEBI" id="CHEBI:18420"/>
    </ligand>
</feature>
<name>A0A7X5F503_9HYPH</name>
<evidence type="ECO:0000256" key="4">
    <source>
        <dbReference type="ARBA" id="ARBA00006171"/>
    </source>
</evidence>
<dbReference type="GO" id="GO:0046295">
    <property type="term" value="P:glycolate biosynthetic process"/>
    <property type="evidence" value="ECO:0007669"/>
    <property type="project" value="UniProtKB-UniRule"/>
</dbReference>
<dbReference type="EC" id="3.1.3.18" evidence="5 10"/>
<comment type="pathway">
    <text evidence="3 10">Organic acid metabolism; glycolate biosynthesis; glycolate from 2-phosphoglycolate: step 1/1.</text>
</comment>
<reference evidence="12" key="1">
    <citation type="submission" date="2020-01" db="EMBL/GenBank/DDBJ databases">
        <authorList>
            <person name="Fang Y."/>
            <person name="Sun R."/>
            <person name="Nie L."/>
            <person name="He J."/>
            <person name="Hao L."/>
            <person name="Wang L."/>
            <person name="Su S."/>
            <person name="Lv E."/>
            <person name="Zhang Z."/>
            <person name="Xie R."/>
            <person name="Liu H."/>
        </authorList>
    </citation>
    <scope>NUCLEOTIDE SEQUENCE [LARGE SCALE GENOMIC DNA]</scope>
    <source>
        <strain evidence="12">XCT-53</strain>
    </source>
</reference>
<dbReference type="GO" id="GO:0006281">
    <property type="term" value="P:DNA repair"/>
    <property type="evidence" value="ECO:0007669"/>
    <property type="project" value="TreeGrafter"/>
</dbReference>
<keyword evidence="7 10" id="KW-0378">Hydrolase</keyword>
<dbReference type="Gene3D" id="1.10.150.240">
    <property type="entry name" value="Putative phosphatase, domain 2"/>
    <property type="match status" value="1"/>
</dbReference>
<evidence type="ECO:0000256" key="1">
    <source>
        <dbReference type="ARBA" id="ARBA00000830"/>
    </source>
</evidence>
<evidence type="ECO:0000256" key="6">
    <source>
        <dbReference type="ARBA" id="ARBA00022723"/>
    </source>
</evidence>
<comment type="cofactor">
    <cofactor evidence="2 10">
        <name>Mg(2+)</name>
        <dbReference type="ChEBI" id="CHEBI:18420"/>
    </cofactor>
</comment>
<dbReference type="GO" id="GO:0005829">
    <property type="term" value="C:cytosol"/>
    <property type="evidence" value="ECO:0007669"/>
    <property type="project" value="TreeGrafter"/>
</dbReference>
<comment type="catalytic activity">
    <reaction evidence="1 10">
        <text>2-phosphoglycolate + H2O = glycolate + phosphate</text>
        <dbReference type="Rhea" id="RHEA:14369"/>
        <dbReference type="ChEBI" id="CHEBI:15377"/>
        <dbReference type="ChEBI" id="CHEBI:29805"/>
        <dbReference type="ChEBI" id="CHEBI:43474"/>
        <dbReference type="ChEBI" id="CHEBI:58033"/>
        <dbReference type="EC" id="3.1.3.18"/>
    </reaction>
</comment>
<dbReference type="GO" id="GO:0005975">
    <property type="term" value="P:carbohydrate metabolic process"/>
    <property type="evidence" value="ECO:0007669"/>
    <property type="project" value="InterPro"/>
</dbReference>
<dbReference type="RefSeq" id="WP_161709352.1">
    <property type="nucleotide sequence ID" value="NZ_JAABLQ010000002.1"/>
</dbReference>
<dbReference type="InterPro" id="IPR050155">
    <property type="entry name" value="HAD-like_hydrolase_sf"/>
</dbReference>
<evidence type="ECO:0000256" key="9">
    <source>
        <dbReference type="ARBA" id="ARBA00023277"/>
    </source>
</evidence>
<dbReference type="SFLD" id="SFLDG01129">
    <property type="entry name" value="C1.5:_HAD__Beta-PGM__Phosphata"/>
    <property type="match status" value="1"/>
</dbReference>
<dbReference type="EMBL" id="JAABLQ010000002">
    <property type="protein sequence ID" value="NBN79843.1"/>
    <property type="molecule type" value="Genomic_DNA"/>
</dbReference>
<evidence type="ECO:0000256" key="10">
    <source>
        <dbReference type="HAMAP-Rule" id="MF_00495"/>
    </source>
</evidence>
<proteinExistence type="inferred from homology"/>
<gene>
    <name evidence="11" type="primary">gph</name>
    <name evidence="11" type="ORF">GWI72_16320</name>
</gene>
<feature type="binding site" evidence="10">
    <location>
        <position position="9"/>
    </location>
    <ligand>
        <name>Mg(2+)</name>
        <dbReference type="ChEBI" id="CHEBI:18420"/>
    </ligand>
</feature>
<evidence type="ECO:0000256" key="7">
    <source>
        <dbReference type="ARBA" id="ARBA00022801"/>
    </source>
</evidence>
<accession>A0A7X5F503</accession>
<dbReference type="NCBIfam" id="TIGR01549">
    <property type="entry name" value="HAD-SF-IA-v1"/>
    <property type="match status" value="1"/>
</dbReference>
<evidence type="ECO:0000256" key="5">
    <source>
        <dbReference type="ARBA" id="ARBA00013078"/>
    </source>
</evidence>
<dbReference type="HAMAP" id="MF_00495">
    <property type="entry name" value="GPH_hydrolase_bact"/>
    <property type="match status" value="1"/>
</dbReference>
<feature type="binding site" evidence="10">
    <location>
        <position position="7"/>
    </location>
    <ligand>
        <name>Mg(2+)</name>
        <dbReference type="ChEBI" id="CHEBI:18420"/>
    </ligand>
</feature>
<dbReference type="InterPro" id="IPR037512">
    <property type="entry name" value="PGPase_prok"/>
</dbReference>
<evidence type="ECO:0000256" key="3">
    <source>
        <dbReference type="ARBA" id="ARBA00004818"/>
    </source>
</evidence>
<sequence length="223" mass="23079">MRAVVFDLDGTLVDSVAAIADVGNSLMLELGLAALSVDEARGYIGNGAAKFVERALAARAVDADAATLAHHVERFEEIYGAAPGSANPPFAGAELALTTLKAEGVRIGLCTNKPGIPTANLLAALGWSELFEVVIAGDSLATRKPDPAPLVEAARRLGIEVSAPGFAYVGDSEVDAETAERAGSRFALFTRGYRKQPVAALPHTIAFDDLSALPALLADLAAR</sequence>
<comment type="similarity">
    <text evidence="4 10">Belongs to the HAD-like hydrolase superfamily. CbbY/CbbZ/Gph/YieH family.</text>
</comment>
<evidence type="ECO:0000313" key="11">
    <source>
        <dbReference type="EMBL" id="NBN79843.1"/>
    </source>
</evidence>
<keyword evidence="6 10" id="KW-0479">Metal-binding</keyword>
<dbReference type="UniPathway" id="UPA00865">
    <property type="reaction ID" value="UER00834"/>
</dbReference>
<dbReference type="GO" id="GO:0008967">
    <property type="term" value="F:phosphoglycolate phosphatase activity"/>
    <property type="evidence" value="ECO:0007669"/>
    <property type="project" value="UniProtKB-UniRule"/>
</dbReference>
<comment type="caution">
    <text evidence="11">The sequence shown here is derived from an EMBL/GenBank/DDBJ whole genome shotgun (WGS) entry which is preliminary data.</text>
</comment>
<dbReference type="InterPro" id="IPR036412">
    <property type="entry name" value="HAD-like_sf"/>
</dbReference>
<dbReference type="InterPro" id="IPR023214">
    <property type="entry name" value="HAD_sf"/>
</dbReference>